<dbReference type="EMBL" id="BPLR01021677">
    <property type="protein sequence ID" value="GIX92283.1"/>
    <property type="molecule type" value="Genomic_DNA"/>
</dbReference>
<keyword evidence="2" id="KW-1185">Reference proteome</keyword>
<evidence type="ECO:0000313" key="1">
    <source>
        <dbReference type="EMBL" id="GIX92283.1"/>
    </source>
</evidence>
<name>A0AAV4P8E6_CAEEX</name>
<evidence type="ECO:0000313" key="2">
    <source>
        <dbReference type="Proteomes" id="UP001054945"/>
    </source>
</evidence>
<dbReference type="Proteomes" id="UP001054945">
    <property type="component" value="Unassembled WGS sequence"/>
</dbReference>
<dbReference type="AlphaFoldDB" id="A0AAV4P8E6"/>
<sequence>MTIKLLTECIKLRSLVTDTVQHIVNSALHKDHHNGVYYIYTCCYDLSVNFTVIRLVLRNNMHSYLVEEPSLNPLVATIELLQECSKLRSLLIDTVKYIADAALPKDHHEGAYHISKNTVP</sequence>
<proteinExistence type="predicted"/>
<reference evidence="1 2" key="1">
    <citation type="submission" date="2021-06" db="EMBL/GenBank/DDBJ databases">
        <title>Caerostris extrusa draft genome.</title>
        <authorList>
            <person name="Kono N."/>
            <person name="Arakawa K."/>
        </authorList>
    </citation>
    <scope>NUCLEOTIDE SEQUENCE [LARGE SCALE GENOMIC DNA]</scope>
</reference>
<gene>
    <name evidence="1" type="ORF">CEXT_101791</name>
</gene>
<accession>A0AAV4P8E6</accession>
<organism evidence="1 2">
    <name type="scientific">Caerostris extrusa</name>
    <name type="common">Bark spider</name>
    <name type="synonym">Caerostris bankana</name>
    <dbReference type="NCBI Taxonomy" id="172846"/>
    <lineage>
        <taxon>Eukaryota</taxon>
        <taxon>Metazoa</taxon>
        <taxon>Ecdysozoa</taxon>
        <taxon>Arthropoda</taxon>
        <taxon>Chelicerata</taxon>
        <taxon>Arachnida</taxon>
        <taxon>Araneae</taxon>
        <taxon>Araneomorphae</taxon>
        <taxon>Entelegynae</taxon>
        <taxon>Araneoidea</taxon>
        <taxon>Araneidae</taxon>
        <taxon>Caerostris</taxon>
    </lineage>
</organism>
<comment type="caution">
    <text evidence="1">The sequence shown here is derived from an EMBL/GenBank/DDBJ whole genome shotgun (WGS) entry which is preliminary data.</text>
</comment>
<protein>
    <submittedName>
        <fullName evidence="1">Uncharacterized protein</fullName>
    </submittedName>
</protein>